<gene>
    <name evidence="1" type="ORF">C4B59_04340</name>
</gene>
<dbReference type="EMBL" id="PQXF01000005">
    <property type="protein sequence ID" value="PXF61469.1"/>
    <property type="molecule type" value="Genomic_DNA"/>
</dbReference>
<reference evidence="1" key="1">
    <citation type="submission" date="2018-01" db="EMBL/GenBank/DDBJ databases">
        <authorList>
            <person name="Krukenberg V."/>
        </authorList>
    </citation>
    <scope>NUCLEOTIDE SEQUENCE</scope>
    <source>
        <strain evidence="1">E20ANME2</strain>
    </source>
</reference>
<organism evidence="1 2">
    <name type="scientific">Candidatus Methanogaster sp</name>
    <dbReference type="NCBI Taxonomy" id="3386292"/>
    <lineage>
        <taxon>Archaea</taxon>
        <taxon>Methanobacteriati</taxon>
        <taxon>Methanobacteriota</taxon>
        <taxon>Stenosarchaea group</taxon>
        <taxon>Methanomicrobia</taxon>
        <taxon>Methanosarcinales</taxon>
        <taxon>ANME-2 cluster</taxon>
        <taxon>Candidatus Methanogasteraceae</taxon>
        <taxon>Candidatus Methanogaster</taxon>
    </lineage>
</organism>
<protein>
    <submittedName>
        <fullName evidence="1">Class I SAM-dependent methyltransferase</fullName>
    </submittedName>
</protein>
<dbReference type="Proteomes" id="UP000248329">
    <property type="component" value="Unassembled WGS sequence"/>
</dbReference>
<accession>A0AC61L4X5</accession>
<comment type="caution">
    <text evidence="1">The sequence shown here is derived from an EMBL/GenBank/DDBJ whole genome shotgun (WGS) entry which is preliminary data.</text>
</comment>
<sequence length="238" mass="27356">MQLHEELFYDFQTEARGLLTESDLIKSFESRISVYDQLLLRFLPHNKESSIVDIPCGFGAFLFYLKSRGYTNIVGYDLDPKQVELANLLGLPAHSGDAFEVAREDNSLDMIASIDFLEHITKDQACMFLQSCIKSLKPEGILIMRVPSADGPFGTSHAWNDITHKWFLTSTAWKRGVLRMVGFEEKNIEIIEDRIPPSGYVKKIMYKLLNYATIKYWGMMSVAPPQIWSRSMWIVCRK</sequence>
<keyword evidence="1" id="KW-0808">Transferase</keyword>
<evidence type="ECO:0000313" key="2">
    <source>
        <dbReference type="Proteomes" id="UP000248329"/>
    </source>
</evidence>
<evidence type="ECO:0000313" key="1">
    <source>
        <dbReference type="EMBL" id="PXF61469.1"/>
    </source>
</evidence>
<keyword evidence="1" id="KW-0489">Methyltransferase</keyword>
<proteinExistence type="predicted"/>
<name>A0AC61L4X5_9EURY</name>